<keyword evidence="3" id="KW-1185">Reference proteome</keyword>
<organism evidence="2 3">
    <name type="scientific">Porcisia hertigi</name>
    <dbReference type="NCBI Taxonomy" id="2761500"/>
    <lineage>
        <taxon>Eukaryota</taxon>
        <taxon>Discoba</taxon>
        <taxon>Euglenozoa</taxon>
        <taxon>Kinetoplastea</taxon>
        <taxon>Metakinetoplastina</taxon>
        <taxon>Trypanosomatida</taxon>
        <taxon>Trypanosomatidae</taxon>
        <taxon>Leishmaniinae</taxon>
        <taxon>Porcisia</taxon>
    </lineage>
</organism>
<dbReference type="Proteomes" id="UP000674318">
    <property type="component" value="Chromosome 32"/>
</dbReference>
<dbReference type="RefSeq" id="XP_067754921.1">
    <property type="nucleotide sequence ID" value="XM_067898764.1"/>
</dbReference>
<name>A0A836IK85_9TRYP</name>
<feature type="region of interest" description="Disordered" evidence="1">
    <location>
        <begin position="579"/>
        <end position="613"/>
    </location>
</feature>
<reference evidence="2 3" key="1">
    <citation type="submission" date="2021-02" db="EMBL/GenBank/DDBJ databases">
        <title>Porcisia hertigi Genome sequencing and assembly.</title>
        <authorList>
            <person name="Almutairi H."/>
            <person name="Gatherer D."/>
        </authorList>
    </citation>
    <scope>NUCLEOTIDE SEQUENCE [LARGE SCALE GENOMIC DNA]</scope>
    <source>
        <strain evidence="2 3">C119</strain>
    </source>
</reference>
<evidence type="ECO:0008006" key="4">
    <source>
        <dbReference type="Google" id="ProtNLM"/>
    </source>
</evidence>
<dbReference type="OrthoDB" id="10009078at2759"/>
<dbReference type="EMBL" id="JAFJZO010000032">
    <property type="protein sequence ID" value="KAG5496438.1"/>
    <property type="molecule type" value="Genomic_DNA"/>
</dbReference>
<sequence>MSNSVSWQRYDNEYNVSGLMTEAARACVSAQPTDVKDFLSRYFREVANGTSVKVIHQEEVLNADGEAALTFTLELCAGSEVTATTRDLILLSTGAARDERIASSPTRKDAIDDRRSSRDECTVLQNICAAAVSQLSEHGYVEPQADWDSALQAAFAASASAFEIDTTSIQWVLSIMASLVSAKQRRLPLHRYLSTLVDDCRRGRLAPGGSPSIPARAGVAGASKVPISSENPVRGCTVPQLLLTFLVNSACADAPEAANGVRFSQVYVALDTLTSSVDEGCGDAGTTPVSGTVLRQRVRKVRKAAGRFLQTHMTSSRVSTGGILEWDGTANLSDVVKAVTEALSAAELNVGTEVCLGLSMGASTMHAPVADKIDGSVFTNTSGDRSMSYHLFGSGEPPVTGDQLSEYVKEQLNEVDPNIVQFLEDTHATEDGVARQRLQMAVQDFILLTDVGVIHQPMGFRPPGLASSSLTPAQDGAFPNHAVNPCDYGSMTAAIEVMCLAGEESHKILTVVIDSAAGDAQTAANLVDVAIAGGASYVILKTGIFGSCTTAVASRLASRTEELTSKNTVAPRLPAQRFNRYDWPPLPTTEIKPIRRKGDKKKKETGKANQKRK</sequence>
<dbReference type="GeneID" id="94288841"/>
<evidence type="ECO:0000313" key="3">
    <source>
        <dbReference type="Proteomes" id="UP000674318"/>
    </source>
</evidence>
<comment type="caution">
    <text evidence="2">The sequence shown here is derived from an EMBL/GenBank/DDBJ whole genome shotgun (WGS) entry which is preliminary data.</text>
</comment>
<dbReference type="AlphaFoldDB" id="A0A836IK85"/>
<gene>
    <name evidence="2" type="ORF">JKF63_02740</name>
</gene>
<dbReference type="SUPFAM" id="SSF51604">
    <property type="entry name" value="Enolase C-terminal domain-like"/>
    <property type="match status" value="1"/>
</dbReference>
<dbReference type="InterPro" id="IPR036849">
    <property type="entry name" value="Enolase-like_C_sf"/>
</dbReference>
<evidence type="ECO:0000313" key="2">
    <source>
        <dbReference type="EMBL" id="KAG5496438.1"/>
    </source>
</evidence>
<accession>A0A836IK85</accession>
<proteinExistence type="predicted"/>
<dbReference type="Gene3D" id="3.20.20.120">
    <property type="entry name" value="Enolase-like C-terminal domain"/>
    <property type="match status" value="1"/>
</dbReference>
<protein>
    <recommendedName>
        <fullName evidence="4">Phosphopyruvate hydratase</fullName>
    </recommendedName>
</protein>
<evidence type="ECO:0000256" key="1">
    <source>
        <dbReference type="SAM" id="MobiDB-lite"/>
    </source>
</evidence>
<dbReference type="KEGG" id="phet:94288841"/>